<sequence>MSTRAARGAPARGYRRRKTGLDLDLNTAPPSENRDVEGTSTQVVHNEIQTGPRGRSAPPAMIDVEAIDDDVVESSPRAFAQAKNNSRRNGLRTVVDVDLGNEEWIEGFNLYKMYPSGPICTNVLF</sequence>
<dbReference type="GO" id="GO:0006511">
    <property type="term" value="P:ubiquitin-dependent protein catabolic process"/>
    <property type="evidence" value="ECO:0007669"/>
    <property type="project" value="TreeGrafter"/>
</dbReference>
<name>A0A6A1VNM9_9ROSI</name>
<feature type="compositionally biased region" description="Polar residues" evidence="1">
    <location>
        <begin position="38"/>
        <end position="49"/>
    </location>
</feature>
<keyword evidence="3" id="KW-1185">Reference proteome</keyword>
<dbReference type="GO" id="GO:0033768">
    <property type="term" value="C:SUMO-targeted ubiquitin ligase complex"/>
    <property type="evidence" value="ECO:0007669"/>
    <property type="project" value="TreeGrafter"/>
</dbReference>
<gene>
    <name evidence="2" type="ORF">CJ030_MR5G010389</name>
</gene>
<proteinExistence type="predicted"/>
<evidence type="ECO:0000313" key="3">
    <source>
        <dbReference type="Proteomes" id="UP000516437"/>
    </source>
</evidence>
<dbReference type="AlphaFoldDB" id="A0A6A1VNM9"/>
<dbReference type="PANTHER" id="PTHR47094">
    <property type="entry name" value="ELFLESS, ISOFORM B"/>
    <property type="match status" value="1"/>
</dbReference>
<comment type="caution">
    <text evidence="2">The sequence shown here is derived from an EMBL/GenBank/DDBJ whole genome shotgun (WGS) entry which is preliminary data.</text>
</comment>
<accession>A0A6A1VNM9</accession>
<feature type="compositionally biased region" description="Low complexity" evidence="1">
    <location>
        <begin position="1"/>
        <end position="12"/>
    </location>
</feature>
<organism evidence="2 3">
    <name type="scientific">Morella rubra</name>
    <name type="common">Chinese bayberry</name>
    <dbReference type="NCBI Taxonomy" id="262757"/>
    <lineage>
        <taxon>Eukaryota</taxon>
        <taxon>Viridiplantae</taxon>
        <taxon>Streptophyta</taxon>
        <taxon>Embryophyta</taxon>
        <taxon>Tracheophyta</taxon>
        <taxon>Spermatophyta</taxon>
        <taxon>Magnoliopsida</taxon>
        <taxon>eudicotyledons</taxon>
        <taxon>Gunneridae</taxon>
        <taxon>Pentapetalae</taxon>
        <taxon>rosids</taxon>
        <taxon>fabids</taxon>
        <taxon>Fagales</taxon>
        <taxon>Myricaceae</taxon>
        <taxon>Morella</taxon>
    </lineage>
</organism>
<evidence type="ECO:0000256" key="1">
    <source>
        <dbReference type="SAM" id="MobiDB-lite"/>
    </source>
</evidence>
<dbReference type="PANTHER" id="PTHR47094:SF1">
    <property type="entry name" value="RING-TYPE E3 UBIQUITIN TRANSFERASE"/>
    <property type="match status" value="1"/>
</dbReference>
<dbReference type="GO" id="GO:0061630">
    <property type="term" value="F:ubiquitin protein ligase activity"/>
    <property type="evidence" value="ECO:0007669"/>
    <property type="project" value="InterPro"/>
</dbReference>
<dbReference type="Proteomes" id="UP000516437">
    <property type="component" value="Chromosome 5"/>
</dbReference>
<protein>
    <submittedName>
        <fullName evidence="2">Uncharacterized protein</fullName>
    </submittedName>
</protein>
<dbReference type="GO" id="GO:0032183">
    <property type="term" value="F:SUMO binding"/>
    <property type="evidence" value="ECO:0007669"/>
    <property type="project" value="TreeGrafter"/>
</dbReference>
<feature type="region of interest" description="Disordered" evidence="1">
    <location>
        <begin position="1"/>
        <end position="59"/>
    </location>
</feature>
<evidence type="ECO:0000313" key="2">
    <source>
        <dbReference type="EMBL" id="KAB1214499.1"/>
    </source>
</evidence>
<reference evidence="2 3" key="1">
    <citation type="journal article" date="2019" name="Plant Biotechnol. J.">
        <title>The red bayberry genome and genetic basis of sex determination.</title>
        <authorList>
            <person name="Jia H.M."/>
            <person name="Jia H.J."/>
            <person name="Cai Q.L."/>
            <person name="Wang Y."/>
            <person name="Zhao H.B."/>
            <person name="Yang W.F."/>
            <person name="Wang G.Y."/>
            <person name="Li Y.H."/>
            <person name="Zhan D.L."/>
            <person name="Shen Y.T."/>
            <person name="Niu Q.F."/>
            <person name="Chang L."/>
            <person name="Qiu J."/>
            <person name="Zhao L."/>
            <person name="Xie H.B."/>
            <person name="Fu W.Y."/>
            <person name="Jin J."/>
            <person name="Li X.W."/>
            <person name="Jiao Y."/>
            <person name="Zhou C.C."/>
            <person name="Tu T."/>
            <person name="Chai C.Y."/>
            <person name="Gao J.L."/>
            <person name="Fan L.J."/>
            <person name="van de Weg E."/>
            <person name="Wang J.Y."/>
            <person name="Gao Z.S."/>
        </authorList>
    </citation>
    <scope>NUCLEOTIDE SEQUENCE [LARGE SCALE GENOMIC DNA]</scope>
    <source>
        <tissue evidence="2">Leaves</tissue>
    </source>
</reference>
<dbReference type="InterPro" id="IPR049627">
    <property type="entry name" value="SLX8"/>
</dbReference>
<dbReference type="EMBL" id="RXIC02000023">
    <property type="protein sequence ID" value="KAB1214499.1"/>
    <property type="molecule type" value="Genomic_DNA"/>
</dbReference>
<dbReference type="OrthoDB" id="6105938at2759"/>
<dbReference type="GO" id="GO:0140082">
    <property type="term" value="F:SUMO-ubiquitin ligase activity"/>
    <property type="evidence" value="ECO:0007669"/>
    <property type="project" value="TreeGrafter"/>
</dbReference>